<organism evidence="1 2">
    <name type="scientific">Roseinatronobacter ekhonensis</name>
    <dbReference type="NCBI Taxonomy" id="254356"/>
    <lineage>
        <taxon>Bacteria</taxon>
        <taxon>Pseudomonadati</taxon>
        <taxon>Pseudomonadota</taxon>
        <taxon>Alphaproteobacteria</taxon>
        <taxon>Rhodobacterales</taxon>
        <taxon>Paracoccaceae</taxon>
        <taxon>Roseinatronobacter</taxon>
    </lineage>
</organism>
<evidence type="ECO:0000313" key="1">
    <source>
        <dbReference type="EMBL" id="SUZ32343.1"/>
    </source>
</evidence>
<keyword evidence="2" id="KW-1185">Reference proteome</keyword>
<dbReference type="AlphaFoldDB" id="A0A3B0M9K7"/>
<evidence type="ECO:0000313" key="2">
    <source>
        <dbReference type="Proteomes" id="UP000272908"/>
    </source>
</evidence>
<dbReference type="RefSeq" id="WP_183073459.1">
    <property type="nucleotide sequence ID" value="NZ_UIHC01000019.1"/>
</dbReference>
<proteinExistence type="predicted"/>
<protein>
    <submittedName>
        <fullName evidence="1">Uncharacterized protein</fullName>
    </submittedName>
</protein>
<name>A0A3B0M9K7_9RHOB</name>
<dbReference type="Proteomes" id="UP000272908">
    <property type="component" value="Unassembled WGS sequence"/>
</dbReference>
<accession>A0A3B0M9K7</accession>
<dbReference type="EMBL" id="UIHC01000019">
    <property type="protein sequence ID" value="SUZ32343.1"/>
    <property type="molecule type" value="Genomic_DNA"/>
</dbReference>
<reference evidence="2" key="1">
    <citation type="submission" date="2018-08" db="EMBL/GenBank/DDBJ databases">
        <authorList>
            <person name="Rodrigo-Torres L."/>
            <person name="Arahal R. D."/>
            <person name="Lucena T."/>
        </authorList>
    </citation>
    <scope>NUCLEOTIDE SEQUENCE [LARGE SCALE GENOMIC DNA]</scope>
    <source>
        <strain evidence="2">CECT 7235</strain>
    </source>
</reference>
<sequence>MQQKHHVEAKLKAWDKPALVVFGDAATLTMQNAPGVKSDTVNTTNGGIGEGQS</sequence>
<gene>
    <name evidence="1" type="ORF">ROE7235_02099</name>
</gene>